<name>A0A0E9WR81_ANGAN</name>
<organism evidence="1">
    <name type="scientific">Anguilla anguilla</name>
    <name type="common">European freshwater eel</name>
    <name type="synonym">Muraena anguilla</name>
    <dbReference type="NCBI Taxonomy" id="7936"/>
    <lineage>
        <taxon>Eukaryota</taxon>
        <taxon>Metazoa</taxon>
        <taxon>Chordata</taxon>
        <taxon>Craniata</taxon>
        <taxon>Vertebrata</taxon>
        <taxon>Euteleostomi</taxon>
        <taxon>Actinopterygii</taxon>
        <taxon>Neopterygii</taxon>
        <taxon>Teleostei</taxon>
        <taxon>Anguilliformes</taxon>
        <taxon>Anguillidae</taxon>
        <taxon>Anguilla</taxon>
    </lineage>
</organism>
<evidence type="ECO:0000313" key="1">
    <source>
        <dbReference type="EMBL" id="JAH92872.1"/>
    </source>
</evidence>
<dbReference type="EMBL" id="GBXM01015705">
    <property type="protein sequence ID" value="JAH92872.1"/>
    <property type="molecule type" value="Transcribed_RNA"/>
</dbReference>
<reference evidence="1" key="1">
    <citation type="submission" date="2014-11" db="EMBL/GenBank/DDBJ databases">
        <authorList>
            <person name="Amaro Gonzalez C."/>
        </authorList>
    </citation>
    <scope>NUCLEOTIDE SEQUENCE</scope>
</reference>
<accession>A0A0E9WR81</accession>
<proteinExistence type="predicted"/>
<protein>
    <submittedName>
        <fullName evidence="1">Uncharacterized protein</fullName>
    </submittedName>
</protein>
<reference evidence="1" key="2">
    <citation type="journal article" date="2015" name="Fish Shellfish Immunol.">
        <title>Early steps in the European eel (Anguilla anguilla)-Vibrio vulnificus interaction in the gills: Role of the RtxA13 toxin.</title>
        <authorList>
            <person name="Callol A."/>
            <person name="Pajuelo D."/>
            <person name="Ebbesson L."/>
            <person name="Teles M."/>
            <person name="MacKenzie S."/>
            <person name="Amaro C."/>
        </authorList>
    </citation>
    <scope>NUCLEOTIDE SEQUENCE</scope>
</reference>
<sequence>MSTAHKGRLDYKIPYGFSNVEPWSILFPFIWLRLPRPANGKHFRAVVTSLAPGDQWSYRFSLQP</sequence>
<dbReference type="AlphaFoldDB" id="A0A0E9WR81"/>